<dbReference type="PANTHER" id="PTHR34512">
    <property type="entry name" value="CELL SURFACE PROTEIN"/>
    <property type="match status" value="1"/>
</dbReference>
<evidence type="ECO:0000313" key="4">
    <source>
        <dbReference type="Proteomes" id="UP000465601"/>
    </source>
</evidence>
<protein>
    <submittedName>
        <fullName evidence="3">PQQ-binding-like beta-propeller repeat protein</fullName>
    </submittedName>
</protein>
<dbReference type="InterPro" id="IPR002372">
    <property type="entry name" value="PQQ_rpt_dom"/>
</dbReference>
<name>A0A833MCG9_9FIRM</name>
<dbReference type="OrthoDB" id="105314at2"/>
<keyword evidence="1" id="KW-1133">Transmembrane helix</keyword>
<organism evidence="3 4">
    <name type="scientific">Alkaliphilus serpentinus</name>
    <dbReference type="NCBI Taxonomy" id="1482731"/>
    <lineage>
        <taxon>Bacteria</taxon>
        <taxon>Bacillati</taxon>
        <taxon>Bacillota</taxon>
        <taxon>Clostridia</taxon>
        <taxon>Peptostreptococcales</taxon>
        <taxon>Natronincolaceae</taxon>
        <taxon>Alkaliphilus</taxon>
    </lineage>
</organism>
<dbReference type="SUPFAM" id="SSF50998">
    <property type="entry name" value="Quinoprotein alcohol dehydrogenase-like"/>
    <property type="match status" value="1"/>
</dbReference>
<proteinExistence type="predicted"/>
<reference evidence="3 4" key="1">
    <citation type="submission" date="2019-10" db="EMBL/GenBank/DDBJ databases">
        <title>Alkaliphilus serpentinus sp. nov. and Alkaliphilus pronyensis sp. nov., two novel anaerobic alkaliphilic species isolated from the serpentinized-hosted hydrothermal field of the Prony Bay (New Caledonia).</title>
        <authorList>
            <person name="Postec A."/>
        </authorList>
    </citation>
    <scope>NUCLEOTIDE SEQUENCE [LARGE SCALE GENOMIC DNA]</scope>
    <source>
        <strain evidence="3 4">LacT</strain>
    </source>
</reference>
<gene>
    <name evidence="3" type="ORF">F8153_15535</name>
</gene>
<dbReference type="Gene3D" id="2.130.10.10">
    <property type="entry name" value="YVTN repeat-like/Quinoprotein amine dehydrogenase"/>
    <property type="match status" value="1"/>
</dbReference>
<dbReference type="AlphaFoldDB" id="A0A833MCG9"/>
<dbReference type="Proteomes" id="UP000465601">
    <property type="component" value="Unassembled WGS sequence"/>
</dbReference>
<dbReference type="EMBL" id="WBZB01000069">
    <property type="protein sequence ID" value="KAB3524967.1"/>
    <property type="molecule type" value="Genomic_DNA"/>
</dbReference>
<dbReference type="PANTHER" id="PTHR34512:SF30">
    <property type="entry name" value="OUTER MEMBRANE PROTEIN ASSEMBLY FACTOR BAMB"/>
    <property type="match status" value="1"/>
</dbReference>
<evidence type="ECO:0000256" key="1">
    <source>
        <dbReference type="SAM" id="Phobius"/>
    </source>
</evidence>
<dbReference type="InterPro" id="IPR018391">
    <property type="entry name" value="PQQ_b-propeller_rpt"/>
</dbReference>
<dbReference type="RefSeq" id="WP_151867266.1">
    <property type="nucleotide sequence ID" value="NZ_WBZB01000069.1"/>
</dbReference>
<feature type="domain" description="Pyrrolo-quinoline quinone repeat" evidence="2">
    <location>
        <begin position="245"/>
        <end position="336"/>
    </location>
</feature>
<feature type="transmembrane region" description="Helical" evidence="1">
    <location>
        <begin position="12"/>
        <end position="29"/>
    </location>
</feature>
<keyword evidence="4" id="KW-1185">Reference proteome</keyword>
<dbReference type="InterPro" id="IPR015943">
    <property type="entry name" value="WD40/YVTN_repeat-like_dom_sf"/>
</dbReference>
<comment type="caution">
    <text evidence="3">The sequence shown here is derived from an EMBL/GenBank/DDBJ whole genome shotgun (WGS) entry which is preliminary data.</text>
</comment>
<evidence type="ECO:0000259" key="2">
    <source>
        <dbReference type="Pfam" id="PF13360"/>
    </source>
</evidence>
<sequence>MNQRNSRVKNYHIIILFVILFIIFQTIAIRREKSIELVPEEEFINEIELNLVKELNIGSPIVSNPAIQDEEMYVISKDSKIFIIDMKTYEILREISLPKDVKREYNKGIAIYKNYIVLGSSNHIIVINLDNESIVYNKRVAKYSLKKFLISEGILYYSSDGMAVYALDFNTFNLLWKYVESTEHASNYPLIVEDKLYFNGYDDMVIFNKYNGDKVHSFKVDISPDFIIDDGYIYGRNTVAKYLNKINKNTGEVVWQISERPSVPVVDNEYIFYSNLYEKKVVAIQNKNAEKLWDIEILNYPVFNLVPSAKYLFFRRQDGKVMALDKRTGEKLWEKMYKGKYANLLVFNDVFIITDENGTIHFYDISQDE</sequence>
<keyword evidence="1" id="KW-0812">Transmembrane</keyword>
<dbReference type="Pfam" id="PF13360">
    <property type="entry name" value="PQQ_2"/>
    <property type="match status" value="1"/>
</dbReference>
<dbReference type="SMART" id="SM00564">
    <property type="entry name" value="PQQ"/>
    <property type="match status" value="5"/>
</dbReference>
<accession>A0A833MCG9</accession>
<dbReference type="InterPro" id="IPR011047">
    <property type="entry name" value="Quinoprotein_ADH-like_sf"/>
</dbReference>
<keyword evidence="1" id="KW-0472">Membrane</keyword>
<evidence type="ECO:0000313" key="3">
    <source>
        <dbReference type="EMBL" id="KAB3524967.1"/>
    </source>
</evidence>